<dbReference type="Gene3D" id="3.10.450.10">
    <property type="match status" value="1"/>
</dbReference>
<feature type="domain" description="Cystatin" evidence="2">
    <location>
        <begin position="22"/>
        <end position="114"/>
    </location>
</feature>
<feature type="signal peptide" evidence="1">
    <location>
        <begin position="1"/>
        <end position="20"/>
    </location>
</feature>
<protein>
    <submittedName>
        <fullName evidence="5">Cystatin-like protein</fullName>
    </submittedName>
</protein>
<reference evidence="5" key="2">
    <citation type="submission" date="2025-04" db="UniProtKB">
        <authorList>
            <consortium name="RefSeq"/>
        </authorList>
    </citation>
    <scope>IDENTIFICATION</scope>
</reference>
<keyword evidence="1" id="KW-0732">Signal</keyword>
<evidence type="ECO:0000256" key="1">
    <source>
        <dbReference type="SAM" id="SignalP"/>
    </source>
</evidence>
<dbReference type="InterPro" id="IPR000010">
    <property type="entry name" value="Cystatin_dom"/>
</dbReference>
<feature type="chain" id="PRO_5027566553" evidence="1">
    <location>
        <begin position="21"/>
        <end position="123"/>
    </location>
</feature>
<dbReference type="Proteomes" id="UP001652680">
    <property type="component" value="Unassembled WGS sequence"/>
</dbReference>
<dbReference type="PANTHER" id="PTHR12319:SF2">
    <property type="entry name" value="CYSTATIN-LIKE PROTEIN-RELATED"/>
    <property type="match status" value="1"/>
</dbReference>
<evidence type="ECO:0000313" key="3">
    <source>
        <dbReference type="EnsemblMetazoa" id="XP_016978267.1"/>
    </source>
</evidence>
<dbReference type="GO" id="GO:0004869">
    <property type="term" value="F:cysteine-type endopeptidase inhibitor activity"/>
    <property type="evidence" value="ECO:0007669"/>
    <property type="project" value="InterPro"/>
</dbReference>
<dbReference type="SUPFAM" id="SSF54403">
    <property type="entry name" value="Cystatin/monellin"/>
    <property type="match status" value="1"/>
</dbReference>
<proteinExistence type="predicted"/>
<dbReference type="PANTHER" id="PTHR12319">
    <property type="entry name" value="CYSTATIN-RELATED"/>
    <property type="match status" value="1"/>
</dbReference>
<sequence>MQAMKVIFVLSLTLAVAVDARSALGAPKPLEGADLSAAKDLLTTTLTKVAAGDGPSYQVVNVISVSSQLVAGSLHKFQTELSNGSDNKECIVKIWNRPWLAAKGISTNVKIQCKDEPEIDTTW</sequence>
<evidence type="ECO:0000259" key="2">
    <source>
        <dbReference type="SMART" id="SM00043"/>
    </source>
</evidence>
<organism evidence="5">
    <name type="scientific">Drosophila rhopaloa</name>
    <name type="common">Fruit fly</name>
    <dbReference type="NCBI Taxonomy" id="1041015"/>
    <lineage>
        <taxon>Eukaryota</taxon>
        <taxon>Metazoa</taxon>
        <taxon>Ecdysozoa</taxon>
        <taxon>Arthropoda</taxon>
        <taxon>Hexapoda</taxon>
        <taxon>Insecta</taxon>
        <taxon>Pterygota</taxon>
        <taxon>Neoptera</taxon>
        <taxon>Endopterygota</taxon>
        <taxon>Diptera</taxon>
        <taxon>Brachycera</taxon>
        <taxon>Muscomorpha</taxon>
        <taxon>Ephydroidea</taxon>
        <taxon>Drosophilidae</taxon>
        <taxon>Drosophila</taxon>
        <taxon>Sophophora</taxon>
    </lineage>
</organism>
<dbReference type="EnsemblMetazoa" id="XM_017122778.2">
    <property type="protein sequence ID" value="XP_016978267.1"/>
    <property type="gene ID" value="LOC108043958"/>
</dbReference>
<evidence type="ECO:0000313" key="4">
    <source>
        <dbReference type="Proteomes" id="UP001652680"/>
    </source>
</evidence>
<dbReference type="InterPro" id="IPR053128">
    <property type="entry name" value="Cystatin-like"/>
</dbReference>
<dbReference type="SMART" id="SM00043">
    <property type="entry name" value="CY"/>
    <property type="match status" value="1"/>
</dbReference>
<dbReference type="RefSeq" id="XP_016978267.1">
    <property type="nucleotide sequence ID" value="XM_017122778.1"/>
</dbReference>
<keyword evidence="4" id="KW-1185">Reference proteome</keyword>
<accession>A0A6P4EJ78</accession>
<reference evidence="3" key="3">
    <citation type="submission" date="2025-05" db="UniProtKB">
        <authorList>
            <consortium name="EnsemblMetazoa"/>
        </authorList>
    </citation>
    <scope>IDENTIFICATION</scope>
</reference>
<gene>
    <name evidence="5" type="primary">LOC108043958</name>
    <name evidence="3" type="synonym">108043958</name>
</gene>
<name>A0A6P4EJ78_DRORH</name>
<evidence type="ECO:0000313" key="5">
    <source>
        <dbReference type="RefSeq" id="XP_016978267.1"/>
    </source>
</evidence>
<dbReference type="InterPro" id="IPR046350">
    <property type="entry name" value="Cystatin_sf"/>
</dbReference>
<dbReference type="OrthoDB" id="6357437at2759"/>
<dbReference type="Pfam" id="PF00031">
    <property type="entry name" value="Cystatin"/>
    <property type="match status" value="1"/>
</dbReference>
<dbReference type="GeneID" id="108043958"/>
<reference evidence="4" key="1">
    <citation type="journal article" date="2021" name="Elife">
        <title>Highly contiguous assemblies of 101 drosophilid genomes.</title>
        <authorList>
            <person name="Kim B.Y."/>
            <person name="Wang J.R."/>
            <person name="Miller D.E."/>
            <person name="Barmina O."/>
            <person name="Delaney E."/>
            <person name="Thompson A."/>
            <person name="Comeault A.A."/>
            <person name="Peede D."/>
            <person name="D'Agostino E.R."/>
            <person name="Pelaez J."/>
            <person name="Aguilar J.M."/>
            <person name="Haji D."/>
            <person name="Matsunaga T."/>
            <person name="Armstrong E.E."/>
            <person name="Zych M."/>
            <person name="Ogawa Y."/>
            <person name="Stamenkovic-Radak M."/>
            <person name="Jelic M."/>
            <person name="Veselinovic M.S."/>
            <person name="Tanaskovic M."/>
            <person name="Eric P."/>
            <person name="Gao J.J."/>
            <person name="Katoh T.K."/>
            <person name="Toda M.J."/>
            <person name="Watabe H."/>
            <person name="Watada M."/>
            <person name="Davis J.S."/>
            <person name="Moyle L.C."/>
            <person name="Manoli G."/>
            <person name="Bertolini E."/>
            <person name="Kostal V."/>
            <person name="Hawley R.S."/>
            <person name="Takahashi A."/>
            <person name="Jones C.D."/>
            <person name="Price D.K."/>
            <person name="Whiteman N."/>
            <person name="Kopp A."/>
            <person name="Matute D.R."/>
            <person name="Petrov D.A."/>
        </authorList>
    </citation>
    <scope>NUCLEOTIDE SEQUENCE [LARGE SCALE GENOMIC DNA]</scope>
</reference>
<dbReference type="AlphaFoldDB" id="A0A6P4EJ78"/>